<organism evidence="1 2">
    <name type="scientific">Naganishia adeliensis</name>
    <dbReference type="NCBI Taxonomy" id="92952"/>
    <lineage>
        <taxon>Eukaryota</taxon>
        <taxon>Fungi</taxon>
        <taxon>Dikarya</taxon>
        <taxon>Basidiomycota</taxon>
        <taxon>Agaricomycotina</taxon>
        <taxon>Tremellomycetes</taxon>
        <taxon>Filobasidiales</taxon>
        <taxon>Filobasidiaceae</taxon>
        <taxon>Naganishia</taxon>
    </lineage>
</organism>
<reference evidence="1" key="1">
    <citation type="submission" date="2023-04" db="EMBL/GenBank/DDBJ databases">
        <title>Draft Genome sequencing of Naganishia species isolated from polar environments using Oxford Nanopore Technology.</title>
        <authorList>
            <person name="Leo P."/>
            <person name="Venkateswaran K."/>
        </authorList>
    </citation>
    <scope>NUCLEOTIDE SEQUENCE</scope>
    <source>
        <strain evidence="1">MNA-CCFEE 5262</strain>
    </source>
</reference>
<evidence type="ECO:0000313" key="2">
    <source>
        <dbReference type="Proteomes" id="UP001230649"/>
    </source>
</evidence>
<proteinExistence type="predicted"/>
<gene>
    <name evidence="1" type="ORF">QFC20_001716</name>
</gene>
<sequence length="431" mass="47333">MSFEPHFTHNRRTSIENKSFDDTTANLLAELDKIAPIKAFDAFPKVQSTYTTSSRRGGILTAVLGAIIFLLVLNDLGEYLYGQPGYEFHVDQEIERKELQLNVDITVAMPCHYLSIDLRDVVGDRLHLSDEFVKDGTTFDTARTSSSQALTATAPSIQQVIADARRSSSPRYTQPSGLRSLFSRRKTNKQPAFRPTTPKLPAEGPSAGPACRLYGSVGVKKVTANLHVTTLGHGYMSWEHTDHRLMNLSHIIHEFSFGPYFPAIAQPLDMTYTITESPFTVFQYFLSVVPTTYIDRSGRKVKTSQYAVTDSTRIIQHGQGVPGIFFKFDVEALGMTIRERTTSLYQFLIRLAGVIGGVWTTASFALRVLTRAEKEVKTVLTGPTDDPFAAGGGGGMDGLLPSSIGSRSAAANGVFVGQGRGVMHRNAGSYF</sequence>
<accession>A0ACC2WSB7</accession>
<evidence type="ECO:0000313" key="1">
    <source>
        <dbReference type="EMBL" id="KAJ9114200.1"/>
    </source>
</evidence>
<dbReference type="EMBL" id="JASBWS010000010">
    <property type="protein sequence ID" value="KAJ9114200.1"/>
    <property type="molecule type" value="Genomic_DNA"/>
</dbReference>
<name>A0ACC2WSB7_9TREE</name>
<dbReference type="Proteomes" id="UP001230649">
    <property type="component" value="Unassembled WGS sequence"/>
</dbReference>
<keyword evidence="2" id="KW-1185">Reference proteome</keyword>
<protein>
    <submittedName>
        <fullName evidence="1">Uncharacterized protein</fullName>
    </submittedName>
</protein>
<comment type="caution">
    <text evidence="1">The sequence shown here is derived from an EMBL/GenBank/DDBJ whole genome shotgun (WGS) entry which is preliminary data.</text>
</comment>